<geneLocation type="plasmid" evidence="2">
    <name>pLM-C-273</name>
</geneLocation>
<evidence type="ECO:0000313" key="3">
    <source>
        <dbReference type="EMBL" id="EAC4553750.1"/>
    </source>
</evidence>
<evidence type="ECO:0000313" key="5">
    <source>
        <dbReference type="EMBL" id="EAC9040624.1"/>
    </source>
</evidence>
<feature type="domain" description="BIG2" evidence="1">
    <location>
        <begin position="144"/>
        <end position="220"/>
    </location>
</feature>
<dbReference type="EMBL" id="AALEDS010000017">
    <property type="protein sequence ID" value="ECY6545310.1"/>
    <property type="molecule type" value="Genomic_DNA"/>
</dbReference>
<dbReference type="Proteomes" id="UP000525850">
    <property type="component" value="Unassembled WGS sequence"/>
</dbReference>
<organism evidence="2">
    <name type="scientific">Listeria monocytogenes</name>
    <dbReference type="NCBI Taxonomy" id="1639"/>
    <lineage>
        <taxon>Bacteria</taxon>
        <taxon>Bacillati</taxon>
        <taxon>Bacillota</taxon>
        <taxon>Bacilli</taxon>
        <taxon>Bacillales</taxon>
        <taxon>Listeriaceae</taxon>
        <taxon>Listeria</taxon>
    </lineage>
</organism>
<name>A0A1B2LR32_LISMN</name>
<dbReference type="EMBL" id="AABAIH010000002">
    <property type="protein sequence ID" value="EAG0994725.1"/>
    <property type="molecule type" value="Genomic_DNA"/>
</dbReference>
<evidence type="ECO:0000313" key="10">
    <source>
        <dbReference type="EMBL" id="EAG2996577.1"/>
    </source>
</evidence>
<dbReference type="Proteomes" id="UP000350032">
    <property type="component" value="Unassembled WGS sequence"/>
</dbReference>
<dbReference type="NCBIfam" id="NF047353">
    <property type="entry name" value="tube_lmo2291"/>
    <property type="match status" value="1"/>
</dbReference>
<evidence type="ECO:0000313" key="26">
    <source>
        <dbReference type="Proteomes" id="UP000566721"/>
    </source>
</evidence>
<dbReference type="EMBL" id="AABBAW010000010">
    <property type="protein sequence ID" value="EAG2516339.1"/>
    <property type="molecule type" value="Genomic_DNA"/>
</dbReference>
<dbReference type="Proteomes" id="UP000540117">
    <property type="component" value="Unassembled WGS sequence"/>
</dbReference>
<evidence type="ECO:0000313" key="12">
    <source>
        <dbReference type="EMBL" id="EAG6169738.1"/>
    </source>
</evidence>
<evidence type="ECO:0000313" key="23">
    <source>
        <dbReference type="Proteomes" id="UP000525850"/>
    </source>
</evidence>
<dbReference type="EMBL" id="AABATR010000010">
    <property type="protein sequence ID" value="EAG1894781.1"/>
    <property type="molecule type" value="Genomic_DNA"/>
</dbReference>
<dbReference type="EMBL" id="AAAIKW010000017">
    <property type="protein sequence ID" value="EAC4553750.1"/>
    <property type="molecule type" value="Genomic_DNA"/>
</dbReference>
<dbReference type="PATRIC" id="fig|1639.1044.peg.2153"/>
<dbReference type="Proteomes" id="UP000358545">
    <property type="component" value="Unassembled WGS sequence"/>
</dbReference>
<reference evidence="14 20" key="4">
    <citation type="submission" date="2019-09" db="EMBL/GenBank/DDBJ databases">
        <authorList>
            <consortium name="GenomeTrakr network: Whole genome sequencing for foodborne pathogen traceback"/>
        </authorList>
    </citation>
    <scope>NUCLEOTIDE SEQUENCE [LARGE SCALE GENOMIC DNA]</scope>
    <source>
        <strain evidence="14 20">FLAG-55987</strain>
    </source>
</reference>
<dbReference type="AlphaFoldDB" id="A0A1B2LR32"/>
<dbReference type="EMBL" id="AACJYH010000008">
    <property type="protein sequence ID" value="EAK8898287.1"/>
    <property type="molecule type" value="Genomic_DNA"/>
</dbReference>
<dbReference type="Proteomes" id="UP000339309">
    <property type="component" value="Unassembled WGS sequence"/>
</dbReference>
<dbReference type="Proteomes" id="UP000549379">
    <property type="component" value="Unassembled WGS sequence"/>
</dbReference>
<dbReference type="Proteomes" id="UP000364988">
    <property type="component" value="Unassembled WGS sequence"/>
</dbReference>
<dbReference type="Proteomes" id="UP000406081">
    <property type="component" value="Unassembled WGS sequence"/>
</dbReference>
<dbReference type="EMBL" id="KX467251">
    <property type="protein sequence ID" value="AOA49284.1"/>
    <property type="molecule type" value="Genomic_DNA"/>
</dbReference>
<dbReference type="InterPro" id="IPR003343">
    <property type="entry name" value="Big_2"/>
</dbReference>
<dbReference type="Proteomes" id="UP000354255">
    <property type="component" value="Unassembled WGS sequence"/>
</dbReference>
<dbReference type="EMBL" id="AABCVX010000004">
    <property type="protein sequence ID" value="EAG6169738.1"/>
    <property type="molecule type" value="Genomic_DNA"/>
</dbReference>
<evidence type="ECO:0000259" key="1">
    <source>
        <dbReference type="SMART" id="SM00635"/>
    </source>
</evidence>
<evidence type="ECO:0000313" key="6">
    <source>
        <dbReference type="EMBL" id="EAG0868624.1"/>
    </source>
</evidence>
<evidence type="ECO:0000313" key="16">
    <source>
        <dbReference type="Proteomes" id="UP000339309"/>
    </source>
</evidence>
<sequence length="229" mass="23723">MPTYAVKEIEIFVRDANLATGDGVLIKDLETLDISLNSNIEQYTTLGEKFERAVKTGMAMELGLDGKYNDSDEGQNKLRETWDKVGASAEKTIIVKLPSGAKYEITGPIGINDFGGGGANDIGSFSATLNSNGAPVFTPAPTIEPTSVTVDSASKTVKVGETVNITAGVLPSSAPQDVTFTSSDEAKATVDSDGVVTGVATTVTAIKITVASKVKPSVKNDVSVSVTSA</sequence>
<dbReference type="Proteomes" id="UP000566721">
    <property type="component" value="Unassembled WGS sequence"/>
</dbReference>
<dbReference type="Proteomes" id="UP000331186">
    <property type="component" value="Unassembled WGS sequence"/>
</dbReference>
<dbReference type="Proteomes" id="UP000478682">
    <property type="component" value="Unassembled WGS sequence"/>
</dbReference>
<dbReference type="InterPro" id="IPR008964">
    <property type="entry name" value="Invasin/intimin_cell_adhesion"/>
</dbReference>
<evidence type="ECO:0000313" key="17">
    <source>
        <dbReference type="Proteomes" id="UP000350032"/>
    </source>
</evidence>
<reference evidence="21 23" key="3">
    <citation type="submission" date="2018-06" db="EMBL/GenBank/DDBJ databases">
        <authorList>
            <consortium name="GenomeTrakr: Next Generation Sequencing Network for Food Pathogen Tracability"/>
        </authorList>
    </citation>
    <scope>NUCLEOTIDE SEQUENCE [LARGE SCALE GENOMIC DNA]</scope>
    <source>
        <strain evidence="10 25">10B02965A-1</strain>
        <strain evidence="7 21">ARS-CC9329</strain>
        <strain evidence="4 15">FDA00013332</strain>
        <strain evidence="11 24">FDA1005580-S054-001</strain>
        <strain evidence="9 23">FDA960927-006-004</strain>
        <strain evidence="12 26">FLAG-38921</strain>
    </source>
</reference>
<evidence type="ECO:0000313" key="8">
    <source>
        <dbReference type="EMBL" id="EAG1894781.1"/>
    </source>
</evidence>
<evidence type="ECO:0000313" key="24">
    <source>
        <dbReference type="Proteomes" id="UP000540117"/>
    </source>
</evidence>
<evidence type="ECO:0000313" key="19">
    <source>
        <dbReference type="Proteomes" id="UP000358545"/>
    </source>
</evidence>
<dbReference type="SMART" id="SM00635">
    <property type="entry name" value="BID_2"/>
    <property type="match status" value="1"/>
</dbReference>
<proteinExistence type="predicted"/>
<keyword evidence="2" id="KW-0614">Plasmid</keyword>
<protein>
    <submittedName>
        <fullName evidence="2">Bacterial Ig-like domain (Group 2)</fullName>
    </submittedName>
    <submittedName>
        <fullName evidence="3">Ig domain-containing protein</fullName>
    </submittedName>
</protein>
<evidence type="ECO:0000313" key="13">
    <source>
        <dbReference type="EMBL" id="EAK8898287.1"/>
    </source>
</evidence>
<evidence type="ECO:0000313" key="2">
    <source>
        <dbReference type="EMBL" id="AOA49284.1"/>
    </source>
</evidence>
<reference evidence="2" key="1">
    <citation type="submission" date="2016-06" db="EMBL/GenBank/DDBJ databases">
        <title>Sequence of Listeria monocytogenes plasmid pLM-C-273 carrying genes related to stress resistance.</title>
        <authorList>
            <person name="Liang L."/>
            <person name="Gnaneshan S."/>
            <person name="Garduno R.A."/>
            <person name="Mallo G.V."/>
        </authorList>
    </citation>
    <scope>NUCLEOTIDE SEQUENCE</scope>
    <source>
        <strain evidence="2">LM-C-273</strain>
        <plasmid evidence="2">pLM-C-273</plasmid>
    </source>
</reference>
<evidence type="ECO:0000313" key="21">
    <source>
        <dbReference type="Proteomes" id="UP000406081"/>
    </source>
</evidence>
<dbReference type="EMBL" id="AABAGT010000033">
    <property type="protein sequence ID" value="EAG0868624.1"/>
    <property type="molecule type" value="Genomic_DNA"/>
</dbReference>
<evidence type="ECO:0000313" key="20">
    <source>
        <dbReference type="Proteomes" id="UP000364988"/>
    </source>
</evidence>
<evidence type="ECO:0000313" key="18">
    <source>
        <dbReference type="Proteomes" id="UP000354255"/>
    </source>
</evidence>
<dbReference type="EMBL" id="AAAKQF010000006">
    <property type="protein sequence ID" value="EAC9040624.1"/>
    <property type="molecule type" value="Genomic_DNA"/>
</dbReference>
<dbReference type="EMBL" id="AABBYJ010000004">
    <property type="protein sequence ID" value="EAG4331271.1"/>
    <property type="molecule type" value="Genomic_DNA"/>
</dbReference>
<evidence type="ECO:0000313" key="22">
    <source>
        <dbReference type="Proteomes" id="UP000478682"/>
    </source>
</evidence>
<evidence type="ECO:0000313" key="25">
    <source>
        <dbReference type="Proteomes" id="UP000549379"/>
    </source>
</evidence>
<accession>A0A1B2LR32</accession>
<dbReference type="Pfam" id="PF02368">
    <property type="entry name" value="Big_2"/>
    <property type="match status" value="1"/>
</dbReference>
<reference evidence="16 18" key="2">
    <citation type="submission" date="2018-06" db="EMBL/GenBank/DDBJ databases">
        <authorList>
            <consortium name="PulseNet: The National Subtyping Network for Foodborne Disease Surveillance"/>
            <person name="Tarr C.L."/>
            <person name="Trees E."/>
            <person name="Katz L.S."/>
            <person name="Carleton-Romer H.A."/>
            <person name="Stroika S."/>
            <person name="Kucerova Z."/>
            <person name="Roache K.F."/>
            <person name="Sabol A.L."/>
            <person name="Besser J."/>
            <person name="Gerner-Smidt P."/>
        </authorList>
    </citation>
    <scope>NUCLEOTIDE SEQUENCE [LARGE SCALE GENOMIC DNA]</scope>
    <source>
        <strain evidence="3 16">2015L-6227</strain>
        <strain evidence="5 18">PNUSAL000910</strain>
        <strain evidence="6 19">PNUSAL002180</strain>
        <strain evidence="8 22">PNUSAL002298</strain>
        <strain evidence="13 17">PNUSAL004402</strain>
    </source>
</reference>
<evidence type="ECO:0000313" key="9">
    <source>
        <dbReference type="EMBL" id="EAG2516339.1"/>
    </source>
</evidence>
<evidence type="ECO:0000313" key="4">
    <source>
        <dbReference type="EMBL" id="EAC6548096.1"/>
    </source>
</evidence>
<dbReference type="Gene3D" id="2.60.40.1080">
    <property type="match status" value="1"/>
</dbReference>
<gene>
    <name evidence="7" type="ORF">A3R20_08905</name>
    <name evidence="6" type="ORF">A8L61_15235</name>
    <name evidence="3" type="ORF">ABZ57_14820</name>
    <name evidence="9" type="ORF">B1N52_14370</name>
    <name evidence="10" type="ORF">B5K54_04635</name>
    <name evidence="8" type="ORF">BB997_14365</name>
    <name evidence="11" type="ORF">CAV64_08410</name>
    <name evidence="13" type="ORF">D7104_11335</name>
    <name evidence="12" type="ORF">DCT16_10110</name>
    <name evidence="4" type="ORF">DU018_06880</name>
    <name evidence="14" type="ORF">F6436_13290</name>
    <name evidence="5" type="ORF">KV70_10435</name>
    <name evidence="2" type="ORF">pLM-C-273_00083</name>
</gene>
<dbReference type="EMBL" id="AAAJKI010000013">
    <property type="protein sequence ID" value="EAC6548096.1"/>
    <property type="molecule type" value="Genomic_DNA"/>
</dbReference>
<dbReference type="EMBL" id="AABBHO010000010">
    <property type="protein sequence ID" value="EAG2996577.1"/>
    <property type="molecule type" value="Genomic_DNA"/>
</dbReference>
<evidence type="ECO:0000313" key="11">
    <source>
        <dbReference type="EMBL" id="EAG4331271.1"/>
    </source>
</evidence>
<evidence type="ECO:0000313" key="15">
    <source>
        <dbReference type="Proteomes" id="UP000331186"/>
    </source>
</evidence>
<evidence type="ECO:0000313" key="7">
    <source>
        <dbReference type="EMBL" id="EAG0994725.1"/>
    </source>
</evidence>
<dbReference type="RefSeq" id="WP_003733697.1">
    <property type="nucleotide sequence ID" value="NC_021838.1"/>
</dbReference>
<evidence type="ECO:0000313" key="14">
    <source>
        <dbReference type="EMBL" id="ECY6545310.1"/>
    </source>
</evidence>
<dbReference type="SUPFAM" id="SSF49373">
    <property type="entry name" value="Invasin/intimin cell-adhesion fragments"/>
    <property type="match status" value="1"/>
</dbReference>